<dbReference type="HOGENOM" id="CLU_620959_0_0_0"/>
<evidence type="ECO:0000313" key="1">
    <source>
        <dbReference type="EMBL" id="CCB87200.1"/>
    </source>
</evidence>
<evidence type="ECO:0008006" key="3">
    <source>
        <dbReference type="Google" id="ProtNLM"/>
    </source>
</evidence>
<organism evidence="1 2">
    <name type="scientific">Parachlamydia acanthamoebae (strain UV7)</name>
    <dbReference type="NCBI Taxonomy" id="765952"/>
    <lineage>
        <taxon>Bacteria</taxon>
        <taxon>Pseudomonadati</taxon>
        <taxon>Chlamydiota</taxon>
        <taxon>Chlamydiia</taxon>
        <taxon>Parachlamydiales</taxon>
        <taxon>Parachlamydiaceae</taxon>
        <taxon>Parachlamydia</taxon>
    </lineage>
</organism>
<proteinExistence type="predicted"/>
<reference key="1">
    <citation type="journal article" date="2011" name="Mol. Biol. Evol.">
        <title>Unity in variety -- the pan-genome of the Chlamydiae.</title>
        <authorList>
            <person name="Collingro A."/>
            <person name="Tischler P."/>
            <person name="Weinmaier T."/>
            <person name="Penz T."/>
            <person name="Heinz E."/>
            <person name="Brunham R.C."/>
            <person name="Read T.D."/>
            <person name="Bavoil P.M."/>
            <person name="Sachse K."/>
            <person name="Kahane S."/>
            <person name="Friedman M.G."/>
            <person name="Rattei T."/>
            <person name="Myers G.S.A."/>
            <person name="Horn M."/>
        </authorList>
    </citation>
    <scope>NUCLEOTIDE SEQUENCE</scope>
    <source>
        <strain>UV7</strain>
    </source>
</reference>
<protein>
    <recommendedName>
        <fullName evidence="3">Glycosyl transferase family 28 C-terminal domain-containing protein</fullName>
    </recommendedName>
</protein>
<dbReference type="STRING" id="765952.PUV_22500"/>
<reference evidence="1 2" key="2">
    <citation type="journal article" date="2011" name="Mol. Biol. Evol.">
        <title>Unity in variety--the pan-genome of the Chlamydiae.</title>
        <authorList>
            <person name="Collingro A."/>
            <person name="Tischler P."/>
            <person name="Weinmaier T."/>
            <person name="Penz T."/>
            <person name="Heinz E."/>
            <person name="Brunham R.C."/>
            <person name="Read T.D."/>
            <person name="Bavoil P.M."/>
            <person name="Sachse K."/>
            <person name="Kahane S."/>
            <person name="Friedman M.G."/>
            <person name="Rattei T."/>
            <person name="Myers G.S."/>
            <person name="Horn M."/>
        </authorList>
    </citation>
    <scope>NUCLEOTIDE SEQUENCE [LARGE SCALE GENOMIC DNA]</scope>
    <source>
        <strain evidence="2">UV7</strain>
    </source>
</reference>
<evidence type="ECO:0000313" key="2">
    <source>
        <dbReference type="Proteomes" id="UP000000495"/>
    </source>
</evidence>
<dbReference type="RefSeq" id="WP_013925449.1">
    <property type="nucleotide sequence ID" value="NC_015702.1"/>
</dbReference>
<dbReference type="eggNOG" id="COG0707">
    <property type="taxonomic scope" value="Bacteria"/>
</dbReference>
<dbReference type="Proteomes" id="UP000000495">
    <property type="component" value="Chromosome"/>
</dbReference>
<accession>F8L1P7</accession>
<gene>
    <name evidence="1" type="ordered locus">PUV_22500</name>
</gene>
<dbReference type="EMBL" id="FR872580">
    <property type="protein sequence ID" value="CCB87200.1"/>
    <property type="molecule type" value="Genomic_DNA"/>
</dbReference>
<name>F8L1P7_PARAV</name>
<sequence length="449" mass="50868">MTKKIDRLSLTPFSQTTFDVALISSAGGAGHKIAALAIKSAHPGDCYEINTFGTLGKIGKACTNSWDKAQKQGNVKKQIKLAKRQGFAEALFSVPIYFRICYVLLRYDIDKIIDTQAIGTLPIVRAARTVNFIYRLFRKKKVITVWKIFIELPNAKSLYYHRYIKKLSKKDKKIFKFVSISPSLKTSEEEENFWKKFCNLSLMKGEIVYADSPIRKEFLAYKDCPPKPNEVAIAINTEEELTILRSLHDELGPCIDPDSPQKLLHIPVKSDDIVMTLMLGSQVAEKATSNYVSSVLKLEEIAKTKNKKIYFFVFCNKHIPQQETLFKKVADLIKSQQCENPHIKIIPLTFQNASEIASLMYRSDIAVIRTGAQASHEAKNVVQGQILIHSEATNSSGDQMELLKGIPLWEGGNAQFLIENHQAKIVNPDILKNHLEDYLLERFDDHYLA</sequence>
<dbReference type="KEGG" id="puv:PUV_22500"/>
<keyword evidence="2" id="KW-1185">Reference proteome</keyword>
<dbReference type="OrthoDB" id="20234at2"/>
<dbReference type="AlphaFoldDB" id="F8L1P7"/>